<keyword evidence="1" id="KW-1133">Transmembrane helix</keyword>
<gene>
    <name evidence="2" type="ORF">GCM10023318_12630</name>
</gene>
<reference evidence="3" key="1">
    <citation type="journal article" date="2019" name="Int. J. Syst. Evol. Microbiol.">
        <title>The Global Catalogue of Microorganisms (GCM) 10K type strain sequencing project: providing services to taxonomists for standard genome sequencing and annotation.</title>
        <authorList>
            <consortium name="The Broad Institute Genomics Platform"/>
            <consortium name="The Broad Institute Genome Sequencing Center for Infectious Disease"/>
            <person name="Wu L."/>
            <person name="Ma J."/>
        </authorList>
    </citation>
    <scope>NUCLEOTIDE SEQUENCE [LARGE SCALE GENOMIC DNA]</scope>
    <source>
        <strain evidence="3">JCM 18298</strain>
    </source>
</reference>
<dbReference type="Proteomes" id="UP001500603">
    <property type="component" value="Unassembled WGS sequence"/>
</dbReference>
<evidence type="ECO:0000313" key="2">
    <source>
        <dbReference type="EMBL" id="GAA5046822.1"/>
    </source>
</evidence>
<proteinExistence type="predicted"/>
<evidence type="ECO:0008006" key="4">
    <source>
        <dbReference type="Google" id="ProtNLM"/>
    </source>
</evidence>
<evidence type="ECO:0000313" key="3">
    <source>
        <dbReference type="Proteomes" id="UP001500603"/>
    </source>
</evidence>
<feature type="transmembrane region" description="Helical" evidence="1">
    <location>
        <begin position="222"/>
        <end position="241"/>
    </location>
</feature>
<dbReference type="EMBL" id="BAABJM010000001">
    <property type="protein sequence ID" value="GAA5046822.1"/>
    <property type="molecule type" value="Genomic_DNA"/>
</dbReference>
<keyword evidence="1" id="KW-0812">Transmembrane</keyword>
<sequence length="272" mass="28604">MSGSPGTTVPVRPLSFRELLDTPFALIQANIRVLLGGMLVGLVAGEVLVVAITGGVSHLNDGGDGATALGAIVSTVVVAWILRFWLRATTVTFGLAGVNGASIGWRGAAAGFVANAGPLLVFQLLFTLVGVLVLTVSSLLIVTIVPGTAWLGWLRSKRFLTVPVIVAESVGHTQAVARSTLLVAGTEWAITGLWLCHRLLLLVLCVPLIGIPWLLADLTGTHRWPVIVLLTGAVLLIAMFAEVIEASTRVVVYIDRRCRREGVDISVPGAAR</sequence>
<feature type="transmembrane region" description="Helical" evidence="1">
    <location>
        <begin position="33"/>
        <end position="54"/>
    </location>
</feature>
<feature type="transmembrane region" description="Helical" evidence="1">
    <location>
        <begin position="66"/>
        <end position="86"/>
    </location>
</feature>
<organism evidence="2 3">
    <name type="scientific">Nocardia callitridis</name>
    <dbReference type="NCBI Taxonomy" id="648753"/>
    <lineage>
        <taxon>Bacteria</taxon>
        <taxon>Bacillati</taxon>
        <taxon>Actinomycetota</taxon>
        <taxon>Actinomycetes</taxon>
        <taxon>Mycobacteriales</taxon>
        <taxon>Nocardiaceae</taxon>
        <taxon>Nocardia</taxon>
    </lineage>
</organism>
<feature type="transmembrane region" description="Helical" evidence="1">
    <location>
        <begin position="120"/>
        <end position="153"/>
    </location>
</feature>
<feature type="transmembrane region" description="Helical" evidence="1">
    <location>
        <begin position="199"/>
        <end position="216"/>
    </location>
</feature>
<evidence type="ECO:0000256" key="1">
    <source>
        <dbReference type="SAM" id="Phobius"/>
    </source>
</evidence>
<protein>
    <recommendedName>
        <fullName evidence="4">ABC transporter permease</fullName>
    </recommendedName>
</protein>
<comment type="caution">
    <text evidence="2">The sequence shown here is derived from an EMBL/GenBank/DDBJ whole genome shotgun (WGS) entry which is preliminary data.</text>
</comment>
<accession>A0ABP9K0T8</accession>
<keyword evidence="1" id="KW-0472">Membrane</keyword>
<name>A0ABP9K0T8_9NOCA</name>
<feature type="transmembrane region" description="Helical" evidence="1">
    <location>
        <begin position="93"/>
        <end position="114"/>
    </location>
</feature>
<keyword evidence="3" id="KW-1185">Reference proteome</keyword>